<gene>
    <name evidence="2" type="ORF">MASAN616_12260</name>
</gene>
<dbReference type="RefSeq" id="WP_261050297.1">
    <property type="nucleotide sequence ID" value="NZ_AP028929.1"/>
</dbReference>
<dbReference type="PANTHER" id="PTHR43861">
    <property type="entry name" value="TRANS-ACONITATE 2-METHYLTRANSFERASE-RELATED"/>
    <property type="match status" value="1"/>
</dbReference>
<keyword evidence="2" id="KW-0489">Methyltransferase</keyword>
<reference evidence="2" key="1">
    <citation type="submission" date="2024-06" db="EMBL/GenBank/DDBJ databases">
        <title>Whole Genome Sequence of Streptococcus sp. strain SN-1.</title>
        <authorList>
            <person name="Saito M."/>
            <person name="Kuwahara N."/>
            <person name="Senpuku H."/>
        </authorList>
    </citation>
    <scope>NUCLEOTIDE SEQUENCE</scope>
    <source>
        <strain evidence="2">SN-1</strain>
    </source>
</reference>
<proteinExistence type="predicted"/>
<dbReference type="PANTHER" id="PTHR43861:SF6">
    <property type="entry name" value="METHYLTRANSFERASE TYPE 11"/>
    <property type="match status" value="1"/>
</dbReference>
<dbReference type="InterPro" id="IPR029063">
    <property type="entry name" value="SAM-dependent_MTases_sf"/>
</dbReference>
<feature type="domain" description="Methyltransferase" evidence="1">
    <location>
        <begin position="54"/>
        <end position="152"/>
    </location>
</feature>
<name>A0AAT9G1N2_9STRE</name>
<dbReference type="GO" id="GO:0008168">
    <property type="term" value="F:methyltransferase activity"/>
    <property type="evidence" value="ECO:0007669"/>
    <property type="project" value="UniProtKB-KW"/>
</dbReference>
<dbReference type="GO" id="GO:0032259">
    <property type="term" value="P:methylation"/>
    <property type="evidence" value="ECO:0007669"/>
    <property type="project" value="UniProtKB-KW"/>
</dbReference>
<dbReference type="Gene3D" id="3.40.50.150">
    <property type="entry name" value="Vaccinia Virus protein VP39"/>
    <property type="match status" value="1"/>
</dbReference>
<dbReference type="Pfam" id="PF13847">
    <property type="entry name" value="Methyltransf_31"/>
    <property type="match status" value="1"/>
</dbReference>
<organism evidence="2">
    <name type="scientific">Streptococcus sp. SN-1</name>
    <dbReference type="NCBI Taxonomy" id="3074854"/>
    <lineage>
        <taxon>Bacteria</taxon>
        <taxon>Bacillati</taxon>
        <taxon>Bacillota</taxon>
        <taxon>Bacilli</taxon>
        <taxon>Lactobacillales</taxon>
        <taxon>Streptococcaceae</taxon>
        <taxon>Streptococcus</taxon>
    </lineage>
</organism>
<protein>
    <submittedName>
        <fullName evidence="2">Class I SAM-dependent methyltransferase</fullName>
    </submittedName>
</protein>
<dbReference type="CDD" id="cd02440">
    <property type="entry name" value="AdoMet_MTases"/>
    <property type="match status" value="1"/>
</dbReference>
<sequence length="239" mass="28040">MKVLQQKFNKDVANEWDKIALLRQKQIESKKDTSFHQILLPNISKQIELIENASQKKLIDLGCGSGYLTNYLSLSVKETVGIDLSKKNIELAKNKYTKNDLNFYNCSIEDFSKGKYEIAVANMVLMDVVNINECIKAISNLLTKGGNFIFSITHPYFWPKYWKYENESWYNYSQELIIESEFKITNQTTSYKTTHIHRPLSMYTKLLKRFNFEIDSILEIPNDEKSNYPRFLIINCKKK</sequence>
<accession>A0AAT9G1N2</accession>
<dbReference type="SUPFAM" id="SSF53335">
    <property type="entry name" value="S-adenosyl-L-methionine-dependent methyltransferases"/>
    <property type="match status" value="1"/>
</dbReference>
<evidence type="ECO:0000313" key="2">
    <source>
        <dbReference type="EMBL" id="BET05363.1"/>
    </source>
</evidence>
<dbReference type="EMBL" id="AP028929">
    <property type="protein sequence ID" value="BET05363.1"/>
    <property type="molecule type" value="Genomic_DNA"/>
</dbReference>
<dbReference type="InterPro" id="IPR025714">
    <property type="entry name" value="Methyltranfer_dom"/>
</dbReference>
<dbReference type="AlphaFoldDB" id="A0AAT9G1N2"/>
<evidence type="ECO:0000259" key="1">
    <source>
        <dbReference type="Pfam" id="PF13847"/>
    </source>
</evidence>
<keyword evidence="2" id="KW-0808">Transferase</keyword>